<dbReference type="Proteomes" id="UP001374584">
    <property type="component" value="Unassembled WGS sequence"/>
</dbReference>
<gene>
    <name evidence="2" type="ORF">VNO80_20147</name>
</gene>
<evidence type="ECO:0000256" key="1">
    <source>
        <dbReference type="SAM" id="Coils"/>
    </source>
</evidence>
<evidence type="ECO:0000313" key="3">
    <source>
        <dbReference type="Proteomes" id="UP001374584"/>
    </source>
</evidence>
<proteinExistence type="predicted"/>
<keyword evidence="1" id="KW-0175">Coiled coil</keyword>
<feature type="coiled-coil region" evidence="1">
    <location>
        <begin position="84"/>
        <end position="171"/>
    </location>
</feature>
<dbReference type="AlphaFoldDB" id="A0AAN9QXZ3"/>
<accession>A0AAN9QXZ3</accession>
<name>A0AAN9QXZ3_PHACN</name>
<feature type="coiled-coil region" evidence="1">
    <location>
        <begin position="215"/>
        <end position="290"/>
    </location>
</feature>
<protein>
    <recommendedName>
        <fullName evidence="4">Protein At-4/1</fullName>
    </recommendedName>
</protein>
<dbReference type="EMBL" id="JAYMYR010000007">
    <property type="protein sequence ID" value="KAK7354680.1"/>
    <property type="molecule type" value="Genomic_DNA"/>
</dbReference>
<evidence type="ECO:0008006" key="4">
    <source>
        <dbReference type="Google" id="ProtNLM"/>
    </source>
</evidence>
<organism evidence="2 3">
    <name type="scientific">Phaseolus coccineus</name>
    <name type="common">Scarlet runner bean</name>
    <name type="synonym">Phaseolus multiflorus</name>
    <dbReference type="NCBI Taxonomy" id="3886"/>
    <lineage>
        <taxon>Eukaryota</taxon>
        <taxon>Viridiplantae</taxon>
        <taxon>Streptophyta</taxon>
        <taxon>Embryophyta</taxon>
        <taxon>Tracheophyta</taxon>
        <taxon>Spermatophyta</taxon>
        <taxon>Magnoliopsida</taxon>
        <taxon>eudicotyledons</taxon>
        <taxon>Gunneridae</taxon>
        <taxon>Pentapetalae</taxon>
        <taxon>rosids</taxon>
        <taxon>fabids</taxon>
        <taxon>Fabales</taxon>
        <taxon>Fabaceae</taxon>
        <taxon>Papilionoideae</taxon>
        <taxon>50 kb inversion clade</taxon>
        <taxon>NPAAA clade</taxon>
        <taxon>indigoferoid/millettioid clade</taxon>
        <taxon>Phaseoleae</taxon>
        <taxon>Phaseolus</taxon>
    </lineage>
</organism>
<comment type="caution">
    <text evidence="2">The sequence shown here is derived from an EMBL/GenBank/DDBJ whole genome shotgun (WGS) entry which is preliminary data.</text>
</comment>
<keyword evidence="3" id="KW-1185">Reference proteome</keyword>
<sequence length="291" mass="34074">MRMRTGPKPVSQILRKPISLVRSWKIDNLNLLREQQTRTKMAATSDEEMESLLSAFDQIYEDAKSGISEMQLLQSNYKAEFKMRESLQVASNALKRENDRLAKLYSESLKNLADQLDYRTKCLNLKEELERAKNEVTLKEDGHRKDTELLKREYEQQIACLEAQFKESLHEKATYEATISQLHGDLAAHKSHMQVLAMRLDQLHVEVESKYNSEVQDLKECLAVEQEEKNELNRKIQNLEKELLICKAKLVDQQQEMTANWHVETLKQKIMKLRKENEVLKRKLSHSEEGM</sequence>
<evidence type="ECO:0000313" key="2">
    <source>
        <dbReference type="EMBL" id="KAK7354680.1"/>
    </source>
</evidence>
<reference evidence="2 3" key="1">
    <citation type="submission" date="2024-01" db="EMBL/GenBank/DDBJ databases">
        <title>The genomes of 5 underutilized Papilionoideae crops provide insights into root nodulation and disease resistanc.</title>
        <authorList>
            <person name="Jiang F."/>
        </authorList>
    </citation>
    <scope>NUCLEOTIDE SEQUENCE [LARGE SCALE GENOMIC DNA]</scope>
    <source>
        <strain evidence="2">JINMINGXINNONG_FW02</strain>
        <tissue evidence="2">Leaves</tissue>
    </source>
</reference>